<dbReference type="GO" id="GO:0004674">
    <property type="term" value="F:protein serine/threonine kinase activity"/>
    <property type="evidence" value="ECO:0007669"/>
    <property type="project" value="TreeGrafter"/>
</dbReference>
<dbReference type="Proteomes" id="UP000822369">
    <property type="component" value="Chromosome 5"/>
</dbReference>
<dbReference type="InterPro" id="IPR000719">
    <property type="entry name" value="Prot_kinase_dom"/>
</dbReference>
<dbReference type="AlphaFoldDB" id="A0A9D2YMN6"/>
<dbReference type="Pfam" id="PF00069">
    <property type="entry name" value="Pkinase"/>
    <property type="match status" value="1"/>
</dbReference>
<dbReference type="PANTHER" id="PTHR44167">
    <property type="entry name" value="OVARIAN-SPECIFIC SERINE/THREONINE-PROTEIN KINASE LOK-RELATED"/>
    <property type="match status" value="1"/>
</dbReference>
<protein>
    <submittedName>
        <fullName evidence="2">Transcript variant X1</fullName>
    </submittedName>
    <submittedName>
        <fullName evidence="3">Transcript variant X2</fullName>
    </submittedName>
    <submittedName>
        <fullName evidence="4">Transcript variant X3</fullName>
    </submittedName>
</protein>
<dbReference type="PROSITE" id="PS00108">
    <property type="entry name" value="PROTEIN_KINASE_ST"/>
    <property type="match status" value="1"/>
</dbReference>
<dbReference type="OrthoDB" id="4062651at2759"/>
<dbReference type="Gene3D" id="1.10.510.10">
    <property type="entry name" value="Transferase(Phosphotransferase) domain 1"/>
    <property type="match status" value="1"/>
</dbReference>
<dbReference type="GO" id="GO:0044773">
    <property type="term" value="P:mitotic DNA damage checkpoint signaling"/>
    <property type="evidence" value="ECO:0007669"/>
    <property type="project" value="TreeGrafter"/>
</dbReference>
<sequence>MAFSKSTLAEGSYGKVYIEMYNNNWAAVKKVPRRLVSREDVERECKVYNKAKHPNIVQLLGNISIREKMWIIPLEYIYGENLEQIIFNATVSKIQLTSSVRATVIIDMCEGLLHLHSKDIVHQDLKPDNIMVEYNTHRAVIIDLGLAKFFKQGLNSAENLGNDAYLAPEVLLGYSQRSHCSDVWAMGKIIAELHTRVRLPTSSLCPTTIRMLLKHQPFSSAVCRMVEPNPSQRTSMSGVIDDIRCAGGAGSSGPVSPITKAVQLSQSSSTLAVRGNVTQGLMKMNQHQEITNNAPFNLPTTGRVVMNDYEAKSEKGGRWKRTEVTTRDGKIVKYKDAQFDFD</sequence>
<dbReference type="GO" id="GO:0005524">
    <property type="term" value="F:ATP binding"/>
    <property type="evidence" value="ECO:0007669"/>
    <property type="project" value="InterPro"/>
</dbReference>
<dbReference type="SUPFAM" id="SSF56112">
    <property type="entry name" value="Protein kinase-like (PK-like)"/>
    <property type="match status" value="1"/>
</dbReference>
<dbReference type="PROSITE" id="PS50011">
    <property type="entry name" value="PROTEIN_KINASE_DOM"/>
    <property type="match status" value="1"/>
</dbReference>
<dbReference type="KEGG" id="nfu:107384254"/>
<accession>A0A9D2YMN6</accession>
<dbReference type="SMART" id="SM00220">
    <property type="entry name" value="S_TKc"/>
    <property type="match status" value="1"/>
</dbReference>
<dbReference type="GO" id="GO:0005634">
    <property type="term" value="C:nucleus"/>
    <property type="evidence" value="ECO:0007669"/>
    <property type="project" value="TreeGrafter"/>
</dbReference>
<dbReference type="OMA" id="WIYQSEM"/>
<evidence type="ECO:0000259" key="1">
    <source>
        <dbReference type="PROSITE" id="PS50011"/>
    </source>
</evidence>
<comment type="caution">
    <text evidence="2">The sequence shown here is derived from an EMBL/GenBank/DDBJ whole genome shotgun (WGS) entry which is preliminary data.</text>
</comment>
<evidence type="ECO:0000313" key="5">
    <source>
        <dbReference type="Proteomes" id="UP000822369"/>
    </source>
</evidence>
<gene>
    <name evidence="2" type="ORF">G4P62_009307</name>
</gene>
<organism evidence="2 5">
    <name type="scientific">Nothobranchius furzeri</name>
    <name type="common">Turquoise killifish</name>
    <dbReference type="NCBI Taxonomy" id="105023"/>
    <lineage>
        <taxon>Eukaryota</taxon>
        <taxon>Metazoa</taxon>
        <taxon>Chordata</taxon>
        <taxon>Craniata</taxon>
        <taxon>Vertebrata</taxon>
        <taxon>Euteleostomi</taxon>
        <taxon>Actinopterygii</taxon>
        <taxon>Neopterygii</taxon>
        <taxon>Teleostei</taxon>
        <taxon>Neoteleostei</taxon>
        <taxon>Acanthomorphata</taxon>
        <taxon>Ovalentaria</taxon>
        <taxon>Atherinomorphae</taxon>
        <taxon>Cyprinodontiformes</taxon>
        <taxon>Nothobranchiidae</taxon>
        <taxon>Nothobranchius</taxon>
    </lineage>
</organism>
<dbReference type="InterPro" id="IPR008271">
    <property type="entry name" value="Ser/Thr_kinase_AS"/>
</dbReference>
<dbReference type="EMBL" id="JAAVVJ010000005">
    <property type="protein sequence ID" value="KAF7222946.1"/>
    <property type="molecule type" value="Genomic_DNA"/>
</dbReference>
<evidence type="ECO:0000313" key="2">
    <source>
        <dbReference type="EMBL" id="KAF7222943.1"/>
    </source>
</evidence>
<dbReference type="InterPro" id="IPR011009">
    <property type="entry name" value="Kinase-like_dom_sf"/>
</dbReference>
<name>A0A9D2YMN6_NOTFU</name>
<dbReference type="PANTHER" id="PTHR44167:SF32">
    <property type="entry name" value="CBL-INTERACTING SERINE_THREONINE-PROTEIN KINASE 25-LIKE"/>
    <property type="match status" value="1"/>
</dbReference>
<feature type="domain" description="Protein kinase" evidence="1">
    <location>
        <begin position="2"/>
        <end position="245"/>
    </location>
</feature>
<evidence type="ECO:0000313" key="4">
    <source>
        <dbReference type="EMBL" id="KAF7222946.1"/>
    </source>
</evidence>
<evidence type="ECO:0000313" key="3">
    <source>
        <dbReference type="EMBL" id="KAF7222945.1"/>
    </source>
</evidence>
<dbReference type="EMBL" id="JAAVVJ010000005">
    <property type="protein sequence ID" value="KAF7222943.1"/>
    <property type="molecule type" value="Genomic_DNA"/>
</dbReference>
<proteinExistence type="predicted"/>
<reference evidence="2" key="1">
    <citation type="submission" date="2020-03" db="EMBL/GenBank/DDBJ databases">
        <title>Intra-Species Differences in Population Size shape Life History and Genome Evolution.</title>
        <authorList>
            <person name="Willemsen D."/>
            <person name="Cui R."/>
            <person name="Valenzano D.R."/>
        </authorList>
    </citation>
    <scope>NUCLEOTIDE SEQUENCE</scope>
    <source>
        <strain evidence="2">GRZ</strain>
        <tissue evidence="2">Whole</tissue>
    </source>
</reference>
<dbReference type="EMBL" id="JAAVVJ010000005">
    <property type="protein sequence ID" value="KAF7222945.1"/>
    <property type="molecule type" value="Genomic_DNA"/>
</dbReference>